<dbReference type="EMBL" id="CP117411">
    <property type="protein sequence ID" value="WCT72045.1"/>
    <property type="molecule type" value="Genomic_DNA"/>
</dbReference>
<accession>A0ABY7TGH9</accession>
<protein>
    <submittedName>
        <fullName evidence="5">Baseplate J/gp47 family protein</fullName>
    </submittedName>
</protein>
<proteinExistence type="inferred from homology"/>
<feature type="domain" description="Baseplate J-like central" evidence="3">
    <location>
        <begin position="190"/>
        <end position="263"/>
    </location>
</feature>
<sequence>MIRPTLTNLVDRQRDDLAARLDGADSRLRRSVLDVLARVHGAGLFGLYGYLDTIAAEAMPDTATDWLARHARIWGVTPKVATAATGDVSFTGVAGSPVPAATALLRSDGVEYLTIADVVLTGGVGTIAVAAALTGSAANALAGQQLTLVSPVAGVSSIATIGGDGLKGGAEEEDPEALRARLLDRIRQPPHGGNLADYKRWTLECAGVTRAWVYPGWLGPGTVGVTFVCEARTDIIPGPGDLDVVRAYLDDRRPVTAALTVFAPIIEAIPLHISLAPGTAAVRAAVQAELIDLFQREAQPGGILPVSHIREAISTAAGESDHVLISPTANVVSAPGRLARVGAITW</sequence>
<dbReference type="Pfam" id="PF26079">
    <property type="entry name" value="Baseplate_J_C"/>
    <property type="match status" value="1"/>
</dbReference>
<dbReference type="InterPro" id="IPR006949">
    <property type="entry name" value="Barrel_Baseplate_J-like"/>
</dbReference>
<name>A0ABY7TGH9_9SPHN</name>
<dbReference type="Pfam" id="PF26078">
    <property type="entry name" value="Baseplate_J_M"/>
    <property type="match status" value="1"/>
</dbReference>
<keyword evidence="6" id="KW-1185">Reference proteome</keyword>
<evidence type="ECO:0000256" key="1">
    <source>
        <dbReference type="ARBA" id="ARBA00038087"/>
    </source>
</evidence>
<dbReference type="InterPro" id="IPR052399">
    <property type="entry name" value="Phage_Baseplate_Assmbl_Protein"/>
</dbReference>
<evidence type="ECO:0000259" key="2">
    <source>
        <dbReference type="Pfam" id="PF04865"/>
    </source>
</evidence>
<feature type="domain" description="Baseplate J-like C-terminal" evidence="4">
    <location>
        <begin position="273"/>
        <end position="346"/>
    </location>
</feature>
<reference evidence="5 6" key="1">
    <citation type="submission" date="2023-02" db="EMBL/GenBank/DDBJ databases">
        <title>Genome sequence of Sphingomonas naphthae.</title>
        <authorList>
            <person name="Kim S."/>
            <person name="Heo J."/>
            <person name="Kwon S.-W."/>
        </authorList>
    </citation>
    <scope>NUCLEOTIDE SEQUENCE [LARGE SCALE GENOMIC DNA]</scope>
    <source>
        <strain evidence="5 6">KACC 18716</strain>
    </source>
</reference>
<comment type="similarity">
    <text evidence="1">Belongs to the Mu gp47/PBSX XkdT family.</text>
</comment>
<dbReference type="PANTHER" id="PTHR37829:SF3">
    <property type="entry name" value="PROTEIN JAYE-RELATED"/>
    <property type="match status" value="1"/>
</dbReference>
<organism evidence="5 6">
    <name type="scientific">Sphingomonas naphthae</name>
    <dbReference type="NCBI Taxonomy" id="1813468"/>
    <lineage>
        <taxon>Bacteria</taxon>
        <taxon>Pseudomonadati</taxon>
        <taxon>Pseudomonadota</taxon>
        <taxon>Alphaproteobacteria</taxon>
        <taxon>Sphingomonadales</taxon>
        <taxon>Sphingomonadaceae</taxon>
        <taxon>Sphingomonas</taxon>
    </lineage>
</organism>
<evidence type="ECO:0000313" key="6">
    <source>
        <dbReference type="Proteomes" id="UP001220395"/>
    </source>
</evidence>
<dbReference type="InterPro" id="IPR058531">
    <property type="entry name" value="Baseplate_J_M"/>
</dbReference>
<dbReference type="Proteomes" id="UP001220395">
    <property type="component" value="Chromosome"/>
</dbReference>
<gene>
    <name evidence="5" type="ORF">PQ455_10335</name>
</gene>
<dbReference type="PANTHER" id="PTHR37829">
    <property type="entry name" value="PHAGE-LIKE ELEMENT PBSX PROTEIN XKDT"/>
    <property type="match status" value="1"/>
</dbReference>
<dbReference type="InterPro" id="IPR058530">
    <property type="entry name" value="Baseplate_J-like_C"/>
</dbReference>
<dbReference type="Pfam" id="PF04865">
    <property type="entry name" value="Baseplate_J"/>
    <property type="match status" value="1"/>
</dbReference>
<evidence type="ECO:0000313" key="5">
    <source>
        <dbReference type="EMBL" id="WCT72045.1"/>
    </source>
</evidence>
<evidence type="ECO:0000259" key="3">
    <source>
        <dbReference type="Pfam" id="PF26078"/>
    </source>
</evidence>
<evidence type="ECO:0000259" key="4">
    <source>
        <dbReference type="Pfam" id="PF26079"/>
    </source>
</evidence>
<feature type="domain" description="Baseplate protein J-like barrel" evidence="2">
    <location>
        <begin position="88"/>
        <end position="160"/>
    </location>
</feature>
<dbReference type="RefSeq" id="WP_273685993.1">
    <property type="nucleotide sequence ID" value="NZ_CP117411.1"/>
</dbReference>